<organism evidence="1 2">
    <name type="scientific">Scylla paramamosain</name>
    <name type="common">Mud crab</name>
    <dbReference type="NCBI Taxonomy" id="85552"/>
    <lineage>
        <taxon>Eukaryota</taxon>
        <taxon>Metazoa</taxon>
        <taxon>Ecdysozoa</taxon>
        <taxon>Arthropoda</taxon>
        <taxon>Crustacea</taxon>
        <taxon>Multicrustacea</taxon>
        <taxon>Malacostraca</taxon>
        <taxon>Eumalacostraca</taxon>
        <taxon>Eucarida</taxon>
        <taxon>Decapoda</taxon>
        <taxon>Pleocyemata</taxon>
        <taxon>Brachyura</taxon>
        <taxon>Eubrachyura</taxon>
        <taxon>Portunoidea</taxon>
        <taxon>Portunidae</taxon>
        <taxon>Portuninae</taxon>
        <taxon>Scylla</taxon>
    </lineage>
</organism>
<dbReference type="EMBL" id="JARAKH010000007">
    <property type="protein sequence ID" value="KAK8403059.1"/>
    <property type="molecule type" value="Genomic_DNA"/>
</dbReference>
<sequence length="77" mass="8590">MGTSFPAEHWHCLLHFSPQVPQGFVSPQGLLRFEAQEAVLLALLALALYRGCHAHPTMVPHCSRTQDDIEPILRAQC</sequence>
<dbReference type="Proteomes" id="UP001487740">
    <property type="component" value="Unassembled WGS sequence"/>
</dbReference>
<name>A0AAW0UTR9_SCYPA</name>
<protein>
    <submittedName>
        <fullName evidence="1">Uncharacterized protein</fullName>
    </submittedName>
</protein>
<evidence type="ECO:0000313" key="2">
    <source>
        <dbReference type="Proteomes" id="UP001487740"/>
    </source>
</evidence>
<dbReference type="AlphaFoldDB" id="A0AAW0UTR9"/>
<keyword evidence="2" id="KW-1185">Reference proteome</keyword>
<gene>
    <name evidence="1" type="ORF">O3P69_000936</name>
</gene>
<accession>A0AAW0UTR9</accession>
<comment type="caution">
    <text evidence="1">The sequence shown here is derived from an EMBL/GenBank/DDBJ whole genome shotgun (WGS) entry which is preliminary data.</text>
</comment>
<reference evidence="1 2" key="1">
    <citation type="submission" date="2023-03" db="EMBL/GenBank/DDBJ databases">
        <title>High-quality genome of Scylla paramamosain provides insights in environmental adaptation.</title>
        <authorList>
            <person name="Zhang L."/>
        </authorList>
    </citation>
    <scope>NUCLEOTIDE SEQUENCE [LARGE SCALE GENOMIC DNA]</scope>
    <source>
        <strain evidence="1">LZ_2023a</strain>
        <tissue evidence="1">Muscle</tissue>
    </source>
</reference>
<evidence type="ECO:0000313" key="1">
    <source>
        <dbReference type="EMBL" id="KAK8403059.1"/>
    </source>
</evidence>
<proteinExistence type="predicted"/>